<protein>
    <recommendedName>
        <fullName evidence="13">Riboflavin biosynthesis protein RibD</fullName>
    </recommendedName>
    <domain>
        <recommendedName>
            <fullName evidence="13">Diaminohydroxyphosphoribosylaminopyrimidine deaminase</fullName>
            <shortName evidence="13">DRAP deaminase</shortName>
            <ecNumber evidence="13">3.5.4.26</ecNumber>
        </recommendedName>
        <alternativeName>
            <fullName evidence="13">Riboflavin-specific deaminase</fullName>
        </alternativeName>
    </domain>
    <domain>
        <recommendedName>
            <fullName evidence="13">5-amino-6-(5-phosphoribosylamino)uracil reductase</fullName>
            <ecNumber evidence="13">1.1.1.193</ecNumber>
        </recommendedName>
        <alternativeName>
            <fullName evidence="13">HTP reductase</fullName>
        </alternativeName>
    </domain>
</protein>
<gene>
    <name evidence="18" type="ORF">A9306_02215</name>
</gene>
<dbReference type="InterPro" id="IPR024072">
    <property type="entry name" value="DHFR-like_dom_sf"/>
</dbReference>
<feature type="binding site" evidence="15">
    <location>
        <position position="192"/>
    </location>
    <ligand>
        <name>substrate</name>
    </ligand>
</feature>
<dbReference type="PANTHER" id="PTHR38011">
    <property type="entry name" value="DIHYDROFOLATE REDUCTASE FAMILY PROTEIN (AFU_ORTHOLOGUE AFUA_8G06820)"/>
    <property type="match status" value="1"/>
</dbReference>
<feature type="binding site" evidence="15">
    <location>
        <position position="208"/>
    </location>
    <ligand>
        <name>NADP(+)</name>
        <dbReference type="ChEBI" id="CHEBI:58349"/>
    </ligand>
</feature>
<dbReference type="InterPro" id="IPR002125">
    <property type="entry name" value="CMP_dCMP_dom"/>
</dbReference>
<keyword evidence="7 13" id="KW-0479">Metal-binding</keyword>
<name>A0A1B8Q9G7_9GAMM</name>
<keyword evidence="6 13" id="KW-0686">Riboflavin biosynthesis</keyword>
<comment type="similarity">
    <text evidence="4 13">In the N-terminal section; belongs to the cytidine and deoxycytidylate deaminase family.</text>
</comment>
<dbReference type="CDD" id="cd01284">
    <property type="entry name" value="Riboflavin_deaminase-reductase"/>
    <property type="match status" value="1"/>
</dbReference>
<feature type="binding site" evidence="15">
    <location>
        <position position="162"/>
    </location>
    <ligand>
        <name>NADP(+)</name>
        <dbReference type="ChEBI" id="CHEBI:58349"/>
    </ligand>
</feature>
<comment type="pathway">
    <text evidence="2 13">Cofactor biosynthesis; riboflavin biosynthesis; 5-amino-6-(D-ribitylamino)uracil from GTP: step 2/4.</text>
</comment>
<dbReference type="Gene3D" id="3.40.430.10">
    <property type="entry name" value="Dihydrofolate Reductase, subunit A"/>
    <property type="match status" value="2"/>
</dbReference>
<dbReference type="FunFam" id="3.40.140.10:FF:000025">
    <property type="entry name" value="Riboflavin biosynthesis protein RibD"/>
    <property type="match status" value="1"/>
</dbReference>
<comment type="pathway">
    <text evidence="3 13">Cofactor biosynthesis; riboflavin biosynthesis; 5-amino-6-(D-ribitylamino)uracil from GTP: step 3/4.</text>
</comment>
<evidence type="ECO:0000259" key="17">
    <source>
        <dbReference type="PROSITE" id="PS51747"/>
    </source>
</evidence>
<evidence type="ECO:0000313" key="18">
    <source>
        <dbReference type="EMBL" id="OBX75362.1"/>
    </source>
</evidence>
<evidence type="ECO:0000256" key="10">
    <source>
        <dbReference type="ARBA" id="ARBA00022857"/>
    </source>
</evidence>
<evidence type="ECO:0000256" key="1">
    <source>
        <dbReference type="ARBA" id="ARBA00002151"/>
    </source>
</evidence>
<dbReference type="Pfam" id="PF00383">
    <property type="entry name" value="dCMP_cyt_deam_1"/>
    <property type="match status" value="1"/>
</dbReference>
<evidence type="ECO:0000256" key="8">
    <source>
        <dbReference type="ARBA" id="ARBA00022801"/>
    </source>
</evidence>
<reference evidence="18 19" key="1">
    <citation type="submission" date="2016-06" db="EMBL/GenBank/DDBJ databases">
        <title>Draft genome of Moraxella atlantae CCUG 59586.</title>
        <authorList>
            <person name="Salva-Serra F."/>
            <person name="Engstrom-Jakobsson H."/>
            <person name="Thorell K."/>
            <person name="Gonzales-Siles L."/>
            <person name="Karlsson R."/>
            <person name="Boulund F."/>
            <person name="Engstrand L."/>
            <person name="Kristiansson E."/>
            <person name="Moore E."/>
        </authorList>
    </citation>
    <scope>NUCLEOTIDE SEQUENCE [LARGE SCALE GENOMIC DNA]</scope>
    <source>
        <strain evidence="18 19">CCUG 59586</strain>
    </source>
</reference>
<dbReference type="GO" id="GO:0008703">
    <property type="term" value="F:5-amino-6-(5-phosphoribosylamino)uracil reductase activity"/>
    <property type="evidence" value="ECO:0007669"/>
    <property type="project" value="UniProtKB-EC"/>
</dbReference>
<organism evidence="18 19">
    <name type="scientific">Faucicola atlantae</name>
    <dbReference type="NCBI Taxonomy" id="34059"/>
    <lineage>
        <taxon>Bacteria</taxon>
        <taxon>Pseudomonadati</taxon>
        <taxon>Pseudomonadota</taxon>
        <taxon>Gammaproteobacteria</taxon>
        <taxon>Moraxellales</taxon>
        <taxon>Moraxellaceae</taxon>
        <taxon>Faucicola</taxon>
    </lineage>
</organism>
<comment type="cofactor">
    <cofactor evidence="13 16">
        <name>Zn(2+)</name>
        <dbReference type="ChEBI" id="CHEBI:29105"/>
    </cofactor>
    <text evidence="13 16">Binds 1 zinc ion.</text>
</comment>
<feature type="binding site" evidence="16">
    <location>
        <position position="92"/>
    </location>
    <ligand>
        <name>Zn(2+)</name>
        <dbReference type="ChEBI" id="CHEBI:29105"/>
        <note>catalytic</note>
    </ligand>
</feature>
<comment type="caution">
    <text evidence="18">The sequence shown here is derived from an EMBL/GenBank/DDBJ whole genome shotgun (WGS) entry which is preliminary data.</text>
</comment>
<evidence type="ECO:0000256" key="6">
    <source>
        <dbReference type="ARBA" id="ARBA00022619"/>
    </source>
</evidence>
<evidence type="ECO:0000256" key="2">
    <source>
        <dbReference type="ARBA" id="ARBA00004882"/>
    </source>
</evidence>
<accession>A0A1B8Q9G7</accession>
<dbReference type="AlphaFoldDB" id="A0A1B8Q9G7"/>
<dbReference type="Proteomes" id="UP000092616">
    <property type="component" value="Unassembled WGS sequence"/>
</dbReference>
<dbReference type="InterPro" id="IPR002734">
    <property type="entry name" value="RibDG_C"/>
</dbReference>
<dbReference type="GO" id="GO:0009231">
    <property type="term" value="P:riboflavin biosynthetic process"/>
    <property type="evidence" value="ECO:0007669"/>
    <property type="project" value="UniProtKB-UniPathway"/>
</dbReference>
<dbReference type="GO" id="GO:0008270">
    <property type="term" value="F:zinc ion binding"/>
    <property type="evidence" value="ECO:0007669"/>
    <property type="project" value="InterPro"/>
</dbReference>
<dbReference type="EC" id="3.5.4.26" evidence="13"/>
<evidence type="ECO:0000256" key="3">
    <source>
        <dbReference type="ARBA" id="ARBA00004910"/>
    </source>
</evidence>
<dbReference type="InterPro" id="IPR016193">
    <property type="entry name" value="Cytidine_deaminase-like"/>
</dbReference>
<dbReference type="RefSeq" id="WP_067338718.1">
    <property type="nucleotide sequence ID" value="NZ_LZNA01000070.1"/>
</dbReference>
<dbReference type="PROSITE" id="PS00903">
    <property type="entry name" value="CYT_DCMP_DEAMINASES_1"/>
    <property type="match status" value="1"/>
</dbReference>
<keyword evidence="9 13" id="KW-0862">Zinc</keyword>
<comment type="similarity">
    <text evidence="5 13">In the C-terminal section; belongs to the HTP reductase family.</text>
</comment>
<evidence type="ECO:0000256" key="4">
    <source>
        <dbReference type="ARBA" id="ARBA00005259"/>
    </source>
</evidence>
<evidence type="ECO:0000256" key="7">
    <source>
        <dbReference type="ARBA" id="ARBA00022723"/>
    </source>
</evidence>
<evidence type="ECO:0000313" key="19">
    <source>
        <dbReference type="Proteomes" id="UP000092616"/>
    </source>
</evidence>
<sequence length="352" mass="37669">MSVSNSIDVYYMQRAIELAKRGQYTTRPNPNVGCVLVRDGQVLGEGFHARAGQPHAEVMALRAAQVSGQAINGATAYVTLEPCSHHGRTPPCADALIAAGITRVVIAVSDPNPKVAGNGIAKLRAAGLEVQTGICEAQAAALNAGFLRCMQGGLPWVRAKIACSLDGRIALADGTSKWITGDAAREDGQRLRARSGAIITGSQTVLSDTPRMDVRSTSLGVPVADIPAPLLVVLDRQARISLDSDWVHAQVQNRPLWMVQSPDLSLVEVLNELKQRQVYEVLIEAGARVTTAFLQAGLVDELIVYQAPCLLGQNAQPMFIADIGALNQQLRLDMVSHETLGQDRKLTFTIAK</sequence>
<evidence type="ECO:0000256" key="11">
    <source>
        <dbReference type="ARBA" id="ARBA00023002"/>
    </source>
</evidence>
<feature type="binding site" evidence="15">
    <location>
        <position position="176"/>
    </location>
    <ligand>
        <name>substrate</name>
    </ligand>
</feature>
<evidence type="ECO:0000256" key="12">
    <source>
        <dbReference type="ARBA" id="ARBA00023268"/>
    </source>
</evidence>
<evidence type="ECO:0000256" key="15">
    <source>
        <dbReference type="PIRSR" id="PIRSR006769-2"/>
    </source>
</evidence>
<feature type="binding site" evidence="15">
    <location>
        <position position="215"/>
    </location>
    <ligand>
        <name>substrate</name>
    </ligand>
</feature>
<proteinExistence type="inferred from homology"/>
<dbReference type="InterPro" id="IPR004794">
    <property type="entry name" value="Eubact_RibD"/>
</dbReference>
<feature type="active site" description="Proton donor" evidence="14">
    <location>
        <position position="57"/>
    </location>
</feature>
<keyword evidence="12" id="KW-0511">Multifunctional enzyme</keyword>
<dbReference type="EMBL" id="LZNA01000070">
    <property type="protein sequence ID" value="OBX75362.1"/>
    <property type="molecule type" value="Genomic_DNA"/>
</dbReference>
<keyword evidence="10 13" id="KW-0521">NADP</keyword>
<comment type="catalytic activity">
    <reaction evidence="13">
        <text>5-amino-6-(5-phospho-D-ribitylamino)uracil + NADP(+) = 5-amino-6-(5-phospho-D-ribosylamino)uracil + NADPH + H(+)</text>
        <dbReference type="Rhea" id="RHEA:17845"/>
        <dbReference type="ChEBI" id="CHEBI:15378"/>
        <dbReference type="ChEBI" id="CHEBI:57783"/>
        <dbReference type="ChEBI" id="CHEBI:58349"/>
        <dbReference type="ChEBI" id="CHEBI:58421"/>
        <dbReference type="ChEBI" id="CHEBI:58453"/>
        <dbReference type="EC" id="1.1.1.193"/>
    </reaction>
</comment>
<feature type="binding site" evidence="15">
    <location>
        <position position="204"/>
    </location>
    <ligand>
        <name>NADP(+)</name>
        <dbReference type="ChEBI" id="CHEBI:58349"/>
    </ligand>
</feature>
<feature type="binding site" evidence="15">
    <location>
        <position position="284"/>
    </location>
    <ligand>
        <name>substrate</name>
    </ligand>
</feature>
<dbReference type="PANTHER" id="PTHR38011:SF7">
    <property type="entry name" value="2,5-DIAMINO-6-RIBOSYLAMINO-4(3H)-PYRIMIDINONE 5'-PHOSPHATE REDUCTASE"/>
    <property type="match status" value="1"/>
</dbReference>
<evidence type="ECO:0000256" key="13">
    <source>
        <dbReference type="PIRNR" id="PIRNR006769"/>
    </source>
</evidence>
<dbReference type="Pfam" id="PF01872">
    <property type="entry name" value="RibD_C"/>
    <property type="match status" value="1"/>
</dbReference>
<feature type="domain" description="CMP/dCMP-type deaminase" evidence="17">
    <location>
        <begin position="6"/>
        <end position="131"/>
    </location>
</feature>
<keyword evidence="19" id="KW-1185">Reference proteome</keyword>
<comment type="function">
    <text evidence="1 13">Converts 2,5-diamino-6-(ribosylamino)-4(3h)-pyrimidinone 5'-phosphate into 5-amino-6-(ribosylamino)-2,4(1h,3h)-pyrimidinedione 5'-phosphate.</text>
</comment>
<dbReference type="NCBIfam" id="TIGR00326">
    <property type="entry name" value="eubact_ribD"/>
    <property type="match status" value="1"/>
</dbReference>
<dbReference type="PROSITE" id="PS51747">
    <property type="entry name" value="CYT_DCMP_DEAMINASES_2"/>
    <property type="match status" value="1"/>
</dbReference>
<evidence type="ECO:0000256" key="16">
    <source>
        <dbReference type="PIRSR" id="PIRSR006769-3"/>
    </source>
</evidence>
<dbReference type="SUPFAM" id="SSF53597">
    <property type="entry name" value="Dihydrofolate reductase-like"/>
    <property type="match status" value="1"/>
</dbReference>
<dbReference type="InterPro" id="IPR050765">
    <property type="entry name" value="Riboflavin_Biosynth_HTPR"/>
</dbReference>
<keyword evidence="8 13" id="KW-0378">Hydrolase</keyword>
<evidence type="ECO:0000256" key="5">
    <source>
        <dbReference type="ARBA" id="ARBA00007417"/>
    </source>
</evidence>
<feature type="binding site" evidence="16">
    <location>
        <position position="55"/>
    </location>
    <ligand>
        <name>Zn(2+)</name>
        <dbReference type="ChEBI" id="CHEBI:29105"/>
        <note>catalytic</note>
    </ligand>
</feature>
<feature type="binding site" evidence="15">
    <location>
        <begin position="286"/>
        <end position="292"/>
    </location>
    <ligand>
        <name>NADP(+)</name>
        <dbReference type="ChEBI" id="CHEBI:58349"/>
    </ligand>
</feature>
<feature type="binding site" evidence="15">
    <location>
        <position position="178"/>
    </location>
    <ligand>
        <name>NADP(+)</name>
        <dbReference type="ChEBI" id="CHEBI:58349"/>
    </ligand>
</feature>
<dbReference type="GO" id="GO:0008835">
    <property type="term" value="F:diaminohydroxyphosphoribosylaminopyrimidine deaminase activity"/>
    <property type="evidence" value="ECO:0007669"/>
    <property type="project" value="UniProtKB-EC"/>
</dbReference>
<dbReference type="Gene3D" id="3.40.140.10">
    <property type="entry name" value="Cytidine Deaminase, domain 2"/>
    <property type="match status" value="1"/>
</dbReference>
<keyword evidence="11 13" id="KW-0560">Oxidoreductase</keyword>
<dbReference type="InterPro" id="IPR016192">
    <property type="entry name" value="APOBEC/CMP_deaminase_Zn-bd"/>
</dbReference>
<dbReference type="UniPathway" id="UPA00275">
    <property type="reaction ID" value="UER00401"/>
</dbReference>
<comment type="catalytic activity">
    <reaction evidence="13">
        <text>2,5-diamino-6-hydroxy-4-(5-phosphoribosylamino)-pyrimidine + H2O + H(+) = 5-amino-6-(5-phospho-D-ribosylamino)uracil + NH4(+)</text>
        <dbReference type="Rhea" id="RHEA:21868"/>
        <dbReference type="ChEBI" id="CHEBI:15377"/>
        <dbReference type="ChEBI" id="CHEBI:15378"/>
        <dbReference type="ChEBI" id="CHEBI:28938"/>
        <dbReference type="ChEBI" id="CHEBI:58453"/>
        <dbReference type="ChEBI" id="CHEBI:58614"/>
        <dbReference type="EC" id="3.5.4.26"/>
    </reaction>
</comment>
<dbReference type="EC" id="1.1.1.193" evidence="13"/>
<feature type="binding site" evidence="16">
    <location>
        <position position="83"/>
    </location>
    <ligand>
        <name>Zn(2+)</name>
        <dbReference type="ChEBI" id="CHEBI:29105"/>
        <note>catalytic</note>
    </ligand>
</feature>
<evidence type="ECO:0000256" key="9">
    <source>
        <dbReference type="ARBA" id="ARBA00022833"/>
    </source>
</evidence>
<dbReference type="SUPFAM" id="SSF53927">
    <property type="entry name" value="Cytidine deaminase-like"/>
    <property type="match status" value="1"/>
</dbReference>
<dbReference type="PIRSF" id="PIRSF006769">
    <property type="entry name" value="RibD"/>
    <property type="match status" value="1"/>
</dbReference>
<evidence type="ECO:0000256" key="14">
    <source>
        <dbReference type="PIRSR" id="PIRSR006769-1"/>
    </source>
</evidence>